<dbReference type="GO" id="GO:0030246">
    <property type="term" value="F:carbohydrate binding"/>
    <property type="evidence" value="ECO:0007669"/>
    <property type="project" value="UniProtKB-KW"/>
</dbReference>
<dbReference type="GO" id="GO:0008083">
    <property type="term" value="F:growth factor activity"/>
    <property type="evidence" value="ECO:0007669"/>
    <property type="project" value="TreeGrafter"/>
</dbReference>
<feature type="chain" id="PRO_5040855752" evidence="5">
    <location>
        <begin position="25"/>
        <end position="215"/>
    </location>
</feature>
<dbReference type="GeneID" id="106080337"/>
<comment type="subcellular location">
    <subcellularLocation>
        <location evidence="1">Secreted</location>
    </subcellularLocation>
</comment>
<dbReference type="Pfam" id="PF00059">
    <property type="entry name" value="Lectin_C"/>
    <property type="match status" value="1"/>
</dbReference>
<proteinExistence type="predicted"/>
<dbReference type="CDD" id="cd00037">
    <property type="entry name" value="CLECT"/>
    <property type="match status" value="1"/>
</dbReference>
<keyword evidence="4" id="KW-0430">Lectin</keyword>
<dbReference type="InterPro" id="IPR051663">
    <property type="entry name" value="CLec_Tetranectin-domain"/>
</dbReference>
<dbReference type="Gene3D" id="3.10.100.10">
    <property type="entry name" value="Mannose-Binding Protein A, subunit A"/>
    <property type="match status" value="1"/>
</dbReference>
<dbReference type="InterPro" id="IPR016187">
    <property type="entry name" value="CTDL_fold"/>
</dbReference>
<evidence type="ECO:0000256" key="4">
    <source>
        <dbReference type="ARBA" id="ARBA00022734"/>
    </source>
</evidence>
<dbReference type="Proteomes" id="UP001165740">
    <property type="component" value="Chromosome 11"/>
</dbReference>
<dbReference type="SMART" id="SM00034">
    <property type="entry name" value="CLECT"/>
    <property type="match status" value="1"/>
</dbReference>
<accession>A0A9U8EPH8</accession>
<name>A0A9U8EPH8_BIOGL</name>
<evidence type="ECO:0000256" key="1">
    <source>
        <dbReference type="ARBA" id="ARBA00004613"/>
    </source>
</evidence>
<evidence type="ECO:0000256" key="3">
    <source>
        <dbReference type="ARBA" id="ARBA00022729"/>
    </source>
</evidence>
<dbReference type="PANTHER" id="PTHR22799">
    <property type="entry name" value="TETRANECTIN-RELATED"/>
    <property type="match status" value="1"/>
</dbReference>
<dbReference type="OrthoDB" id="6053552at2759"/>
<dbReference type="InterPro" id="IPR001304">
    <property type="entry name" value="C-type_lectin-like"/>
</dbReference>
<dbReference type="SUPFAM" id="SSF56436">
    <property type="entry name" value="C-type lectin-like"/>
    <property type="match status" value="1"/>
</dbReference>
<dbReference type="PROSITE" id="PS50041">
    <property type="entry name" value="C_TYPE_LECTIN_2"/>
    <property type="match status" value="1"/>
</dbReference>
<keyword evidence="7" id="KW-1185">Reference proteome</keyword>
<keyword evidence="3 5" id="KW-0732">Signal</keyword>
<dbReference type="GO" id="GO:0005615">
    <property type="term" value="C:extracellular space"/>
    <property type="evidence" value="ECO:0007669"/>
    <property type="project" value="TreeGrafter"/>
</dbReference>
<reference evidence="8" key="1">
    <citation type="submission" date="2025-08" db="UniProtKB">
        <authorList>
            <consortium name="RefSeq"/>
        </authorList>
    </citation>
    <scope>IDENTIFICATION</scope>
</reference>
<protein>
    <submittedName>
        <fullName evidence="8">Perlucin-like protein</fullName>
    </submittedName>
</protein>
<dbReference type="KEGG" id="bgt:106080337"/>
<sequence>MYQSRSSRLMVLLSTLKLLSCIASTDLQVNNKLPTLNLKYAMEILLQQHKYPCSYSWAATGKVQRLKTLENITNKVKTLLFSSFLMYKNKTYAISKFSHKDSVEAMTYCQAFGGYLAEVDDYYEFKALKDFFMSSSVEEMALIAGSDAVIEGSWTFQRTGVAVPYTSWYPREPNNQNGIEHCLCLWRLFDGKMNDETCGFKNVKARFMCELPGSN</sequence>
<dbReference type="AlphaFoldDB" id="A0A9U8EPH8"/>
<dbReference type="InterPro" id="IPR016186">
    <property type="entry name" value="C-type_lectin-like/link_sf"/>
</dbReference>
<organism evidence="7 8">
    <name type="scientific">Biomphalaria glabrata</name>
    <name type="common">Bloodfluke planorb</name>
    <name type="synonym">Freshwater snail</name>
    <dbReference type="NCBI Taxonomy" id="6526"/>
    <lineage>
        <taxon>Eukaryota</taxon>
        <taxon>Metazoa</taxon>
        <taxon>Spiralia</taxon>
        <taxon>Lophotrochozoa</taxon>
        <taxon>Mollusca</taxon>
        <taxon>Gastropoda</taxon>
        <taxon>Heterobranchia</taxon>
        <taxon>Euthyneura</taxon>
        <taxon>Panpulmonata</taxon>
        <taxon>Hygrophila</taxon>
        <taxon>Lymnaeoidea</taxon>
        <taxon>Planorbidae</taxon>
        <taxon>Biomphalaria</taxon>
    </lineage>
</organism>
<evidence type="ECO:0000259" key="6">
    <source>
        <dbReference type="PROSITE" id="PS50041"/>
    </source>
</evidence>
<feature type="signal peptide" evidence="5">
    <location>
        <begin position="1"/>
        <end position="24"/>
    </location>
</feature>
<evidence type="ECO:0000313" key="7">
    <source>
        <dbReference type="Proteomes" id="UP001165740"/>
    </source>
</evidence>
<evidence type="ECO:0000256" key="2">
    <source>
        <dbReference type="ARBA" id="ARBA00022525"/>
    </source>
</evidence>
<feature type="domain" description="C-type lectin" evidence="6">
    <location>
        <begin position="87"/>
        <end position="198"/>
    </location>
</feature>
<keyword evidence="2" id="KW-0964">Secreted</keyword>
<dbReference type="PANTHER" id="PTHR22799:SF1">
    <property type="entry name" value="C-TYPE LECTIN DOMAIN FAMILY 11 MEMBER A"/>
    <property type="match status" value="1"/>
</dbReference>
<evidence type="ECO:0000256" key="5">
    <source>
        <dbReference type="SAM" id="SignalP"/>
    </source>
</evidence>
<evidence type="ECO:0000313" key="8">
    <source>
        <dbReference type="RefSeq" id="XP_013097133.2"/>
    </source>
</evidence>
<gene>
    <name evidence="8" type="primary">LOC106080337</name>
</gene>
<dbReference type="RefSeq" id="XP_013097133.2">
    <property type="nucleotide sequence ID" value="XM_013241679.2"/>
</dbReference>